<evidence type="ECO:0000313" key="3">
    <source>
        <dbReference type="Proteomes" id="UP000324800"/>
    </source>
</evidence>
<feature type="non-terminal residue" evidence="2">
    <location>
        <position position="234"/>
    </location>
</feature>
<evidence type="ECO:0000313" key="2">
    <source>
        <dbReference type="EMBL" id="KAA6359708.1"/>
    </source>
</evidence>
<accession>A0A5J4TN15</accession>
<dbReference type="EMBL" id="SNRW01027971">
    <property type="protein sequence ID" value="KAA6359708.1"/>
    <property type="molecule type" value="Genomic_DNA"/>
</dbReference>
<dbReference type="GO" id="GO:0045505">
    <property type="term" value="F:dynein intermediate chain binding"/>
    <property type="evidence" value="ECO:0007669"/>
    <property type="project" value="InterPro"/>
</dbReference>
<protein>
    <submittedName>
        <fullName evidence="2">Putative dynein heavy chain, axonemal</fullName>
    </submittedName>
</protein>
<evidence type="ECO:0000256" key="1">
    <source>
        <dbReference type="SAM" id="MobiDB-lite"/>
    </source>
</evidence>
<dbReference type="PANTHER" id="PTHR45703">
    <property type="entry name" value="DYNEIN HEAVY CHAIN"/>
    <property type="match status" value="1"/>
</dbReference>
<dbReference type="Proteomes" id="UP000324800">
    <property type="component" value="Unassembled WGS sequence"/>
</dbReference>
<organism evidence="2 3">
    <name type="scientific">Streblomastix strix</name>
    <dbReference type="NCBI Taxonomy" id="222440"/>
    <lineage>
        <taxon>Eukaryota</taxon>
        <taxon>Metamonada</taxon>
        <taxon>Preaxostyla</taxon>
        <taxon>Oxymonadida</taxon>
        <taxon>Streblomastigidae</taxon>
        <taxon>Streblomastix</taxon>
    </lineage>
</organism>
<feature type="region of interest" description="Disordered" evidence="1">
    <location>
        <begin position="132"/>
        <end position="151"/>
    </location>
</feature>
<feature type="region of interest" description="Disordered" evidence="1">
    <location>
        <begin position="197"/>
        <end position="234"/>
    </location>
</feature>
<dbReference type="GO" id="GO:0030286">
    <property type="term" value="C:dynein complex"/>
    <property type="evidence" value="ECO:0007669"/>
    <property type="project" value="InterPro"/>
</dbReference>
<dbReference type="PANTHER" id="PTHR45703:SF36">
    <property type="entry name" value="DYNEIN HEAVY CHAIN, CYTOPLASMIC"/>
    <property type="match status" value="1"/>
</dbReference>
<dbReference type="AlphaFoldDB" id="A0A5J4TN15"/>
<dbReference type="InterPro" id="IPR026983">
    <property type="entry name" value="DHC"/>
</dbReference>
<sequence>MLERSKEQANKVSSGIGLYSNVTPLIAQKHNLNVPTREIMAFDGPVDAIWIESMNSALDVNKMLCLSNGDCIKLTNNITMLFEVADLRVASPATVSKCSMIYLEKTHLGWEHIAASWKNLFVARFPHLEKGNKDQKNIGGTNGSGNNKDSFTEFIPNTTTRIVASLLELFTSLADSYASTHTSKIADAQYQLRMDAVTGAEGRREKKGDQKKAEKEKEAKQKKKKKQSIINTTK</sequence>
<dbReference type="GO" id="GO:0007018">
    <property type="term" value="P:microtubule-based movement"/>
    <property type="evidence" value="ECO:0007669"/>
    <property type="project" value="InterPro"/>
</dbReference>
<dbReference type="GO" id="GO:0051959">
    <property type="term" value="F:dynein light intermediate chain binding"/>
    <property type="evidence" value="ECO:0007669"/>
    <property type="project" value="InterPro"/>
</dbReference>
<dbReference type="InterPro" id="IPR027417">
    <property type="entry name" value="P-loop_NTPase"/>
</dbReference>
<comment type="caution">
    <text evidence="2">The sequence shown here is derived from an EMBL/GenBank/DDBJ whole genome shotgun (WGS) entry which is preliminary data.</text>
</comment>
<dbReference type="Gene3D" id="3.40.50.300">
    <property type="entry name" value="P-loop containing nucleotide triphosphate hydrolases"/>
    <property type="match status" value="1"/>
</dbReference>
<dbReference type="OrthoDB" id="447173at2759"/>
<name>A0A5J4TN15_9EUKA</name>
<reference evidence="2 3" key="1">
    <citation type="submission" date="2019-03" db="EMBL/GenBank/DDBJ databases">
        <title>Single cell metagenomics reveals metabolic interactions within the superorganism composed of flagellate Streblomastix strix and complex community of Bacteroidetes bacteria on its surface.</title>
        <authorList>
            <person name="Treitli S.C."/>
            <person name="Kolisko M."/>
            <person name="Husnik F."/>
            <person name="Keeling P."/>
            <person name="Hampl V."/>
        </authorList>
    </citation>
    <scope>NUCLEOTIDE SEQUENCE [LARGE SCALE GENOMIC DNA]</scope>
    <source>
        <strain evidence="2">ST1C</strain>
    </source>
</reference>
<proteinExistence type="predicted"/>
<gene>
    <name evidence="2" type="ORF">EZS28_044764</name>
</gene>
<feature type="compositionally biased region" description="Basic and acidic residues" evidence="1">
    <location>
        <begin position="201"/>
        <end position="219"/>
    </location>
</feature>